<dbReference type="Proteomes" id="UP001430954">
    <property type="component" value="Unassembled WGS sequence"/>
</dbReference>
<sequence>MASENKAARTTRAPRWQRVVAGVLTTAGGWGLLQAFSSDAIDSWIDAALALGAMYGLYLFARFALTGALPARMQVRKPG</sequence>
<dbReference type="EMBL" id="JAINZW010000008">
    <property type="protein sequence ID" value="MBZ4040564.1"/>
    <property type="molecule type" value="Genomic_DNA"/>
</dbReference>
<keyword evidence="1" id="KW-0472">Membrane</keyword>
<gene>
    <name evidence="2" type="ORF">K6753_13585</name>
</gene>
<keyword evidence="1" id="KW-1133">Transmembrane helix</keyword>
<proteinExistence type="predicted"/>
<evidence type="ECO:0000313" key="2">
    <source>
        <dbReference type="EMBL" id="MBZ4040564.1"/>
    </source>
</evidence>
<comment type="caution">
    <text evidence="2">The sequence shown here is derived from an EMBL/GenBank/DDBJ whole genome shotgun (WGS) entry which is preliminary data.</text>
</comment>
<organism evidence="2 3">
    <name type="scientific">Novilysobacter selenitireducens</name>
    <dbReference type="NCBI Taxonomy" id="2872639"/>
    <lineage>
        <taxon>Bacteria</taxon>
        <taxon>Pseudomonadati</taxon>
        <taxon>Pseudomonadota</taxon>
        <taxon>Gammaproteobacteria</taxon>
        <taxon>Lysobacterales</taxon>
        <taxon>Lysobacteraceae</taxon>
        <taxon>Novilysobacter</taxon>
    </lineage>
</organism>
<name>A0ABS7T9J8_9GAMM</name>
<protein>
    <submittedName>
        <fullName evidence="2">Uncharacterized protein</fullName>
    </submittedName>
</protein>
<accession>A0ABS7T9J8</accession>
<reference evidence="2 3" key="1">
    <citation type="submission" date="2021-09" db="EMBL/GenBank/DDBJ databases">
        <title>Lysobacter sp. 13A isolated from the river sediment.</title>
        <authorList>
            <person name="Liu H."/>
            <person name="Li S."/>
            <person name="Mao S."/>
        </authorList>
    </citation>
    <scope>NUCLEOTIDE SEQUENCE [LARGE SCALE GENOMIC DNA]</scope>
    <source>
        <strain evidence="2 3">13A</strain>
    </source>
</reference>
<keyword evidence="1" id="KW-0812">Transmembrane</keyword>
<feature type="transmembrane region" description="Helical" evidence="1">
    <location>
        <begin position="47"/>
        <end position="69"/>
    </location>
</feature>
<dbReference type="RefSeq" id="WP_223677019.1">
    <property type="nucleotide sequence ID" value="NZ_JAINZW010000008.1"/>
</dbReference>
<evidence type="ECO:0000256" key="1">
    <source>
        <dbReference type="SAM" id="Phobius"/>
    </source>
</evidence>
<keyword evidence="3" id="KW-1185">Reference proteome</keyword>
<evidence type="ECO:0000313" key="3">
    <source>
        <dbReference type="Proteomes" id="UP001430954"/>
    </source>
</evidence>